<keyword evidence="4" id="KW-1185">Reference proteome</keyword>
<keyword evidence="2" id="KW-0812">Transmembrane</keyword>
<proteinExistence type="predicted"/>
<feature type="compositionally biased region" description="Basic and acidic residues" evidence="1">
    <location>
        <begin position="41"/>
        <end position="50"/>
    </location>
</feature>
<evidence type="ECO:0000256" key="2">
    <source>
        <dbReference type="SAM" id="Phobius"/>
    </source>
</evidence>
<comment type="caution">
    <text evidence="3">The sequence shown here is derived from an EMBL/GenBank/DDBJ whole genome shotgun (WGS) entry which is preliminary data.</text>
</comment>
<dbReference type="EMBL" id="BKZQ01000005">
    <property type="protein sequence ID" value="GER69313.1"/>
    <property type="molecule type" value="Genomic_DNA"/>
</dbReference>
<evidence type="ECO:0000256" key="1">
    <source>
        <dbReference type="SAM" id="MobiDB-lite"/>
    </source>
</evidence>
<accession>A0A5J4JBM6</accession>
<name>A0A5J4JBM6_9BACI</name>
<evidence type="ECO:0000313" key="4">
    <source>
        <dbReference type="Proteomes" id="UP000391919"/>
    </source>
</evidence>
<feature type="transmembrane region" description="Helical" evidence="2">
    <location>
        <begin position="58"/>
        <end position="80"/>
    </location>
</feature>
<keyword evidence="2" id="KW-0472">Membrane</keyword>
<protein>
    <submittedName>
        <fullName evidence="3">Uncharacterized protein</fullName>
    </submittedName>
</protein>
<gene>
    <name evidence="3" type="ORF">BpJC7_06160</name>
</gene>
<evidence type="ECO:0000313" key="3">
    <source>
        <dbReference type="EMBL" id="GER69313.1"/>
    </source>
</evidence>
<dbReference type="AlphaFoldDB" id="A0A5J4JBM6"/>
<dbReference type="RefSeq" id="WP_151679486.1">
    <property type="nucleotide sequence ID" value="NZ_BKZP01000004.1"/>
</dbReference>
<dbReference type="Proteomes" id="UP000391919">
    <property type="component" value="Unassembled WGS sequence"/>
</dbReference>
<feature type="compositionally biased region" description="Basic and acidic residues" evidence="1">
    <location>
        <begin position="1"/>
        <end position="33"/>
    </location>
</feature>
<organism evidence="3 4">
    <name type="scientific">Weizmannia acidilactici</name>
    <dbReference type="NCBI Taxonomy" id="2607726"/>
    <lineage>
        <taxon>Bacteria</taxon>
        <taxon>Bacillati</taxon>
        <taxon>Bacillota</taxon>
        <taxon>Bacilli</taxon>
        <taxon>Bacillales</taxon>
        <taxon>Bacillaceae</taxon>
        <taxon>Heyndrickxia</taxon>
    </lineage>
</organism>
<feature type="region of interest" description="Disordered" evidence="1">
    <location>
        <begin position="1"/>
        <end position="50"/>
    </location>
</feature>
<keyword evidence="2" id="KW-1133">Transmembrane helix</keyword>
<sequence>MSDELFEKEMEKGRQKLEKVIEKKPSGQRKGTERYPAYASRTERRDHGRTKEQSKIPLINVLVVFFMLVPVAVYFCYTYLFHR</sequence>
<reference evidence="3 4" key="1">
    <citation type="submission" date="2019-09" db="EMBL/GenBank/DDBJ databases">
        <title>Draft genome sequence of Bacillus sp. JC-7.</title>
        <authorList>
            <person name="Tanaka N."/>
            <person name="Shiwa Y."/>
            <person name="Fujita N."/>
            <person name="Tanasupawat S."/>
        </authorList>
    </citation>
    <scope>NUCLEOTIDE SEQUENCE [LARGE SCALE GENOMIC DNA]</scope>
    <source>
        <strain evidence="3 4">JC-7</strain>
    </source>
</reference>